<keyword evidence="1" id="KW-1133">Transmembrane helix</keyword>
<organism evidence="2 3">
    <name type="scientific">Coprinopsis marcescibilis</name>
    <name type="common">Agaric fungus</name>
    <name type="synonym">Psathyrella marcescibilis</name>
    <dbReference type="NCBI Taxonomy" id="230819"/>
    <lineage>
        <taxon>Eukaryota</taxon>
        <taxon>Fungi</taxon>
        <taxon>Dikarya</taxon>
        <taxon>Basidiomycota</taxon>
        <taxon>Agaricomycotina</taxon>
        <taxon>Agaricomycetes</taxon>
        <taxon>Agaricomycetidae</taxon>
        <taxon>Agaricales</taxon>
        <taxon>Agaricineae</taxon>
        <taxon>Psathyrellaceae</taxon>
        <taxon>Coprinopsis</taxon>
    </lineage>
</organism>
<reference evidence="2 3" key="1">
    <citation type="journal article" date="2019" name="Nat. Ecol. Evol.">
        <title>Megaphylogeny resolves global patterns of mushroom evolution.</title>
        <authorList>
            <person name="Varga T."/>
            <person name="Krizsan K."/>
            <person name="Foldi C."/>
            <person name="Dima B."/>
            <person name="Sanchez-Garcia M."/>
            <person name="Sanchez-Ramirez S."/>
            <person name="Szollosi G.J."/>
            <person name="Szarkandi J.G."/>
            <person name="Papp V."/>
            <person name="Albert L."/>
            <person name="Andreopoulos W."/>
            <person name="Angelini C."/>
            <person name="Antonin V."/>
            <person name="Barry K.W."/>
            <person name="Bougher N.L."/>
            <person name="Buchanan P."/>
            <person name="Buyck B."/>
            <person name="Bense V."/>
            <person name="Catcheside P."/>
            <person name="Chovatia M."/>
            <person name="Cooper J."/>
            <person name="Damon W."/>
            <person name="Desjardin D."/>
            <person name="Finy P."/>
            <person name="Geml J."/>
            <person name="Haridas S."/>
            <person name="Hughes K."/>
            <person name="Justo A."/>
            <person name="Karasinski D."/>
            <person name="Kautmanova I."/>
            <person name="Kiss B."/>
            <person name="Kocsube S."/>
            <person name="Kotiranta H."/>
            <person name="LaButti K.M."/>
            <person name="Lechner B.E."/>
            <person name="Liimatainen K."/>
            <person name="Lipzen A."/>
            <person name="Lukacs Z."/>
            <person name="Mihaltcheva S."/>
            <person name="Morgado L.N."/>
            <person name="Niskanen T."/>
            <person name="Noordeloos M.E."/>
            <person name="Ohm R.A."/>
            <person name="Ortiz-Santana B."/>
            <person name="Ovrebo C."/>
            <person name="Racz N."/>
            <person name="Riley R."/>
            <person name="Savchenko A."/>
            <person name="Shiryaev A."/>
            <person name="Soop K."/>
            <person name="Spirin V."/>
            <person name="Szebenyi C."/>
            <person name="Tomsovsky M."/>
            <person name="Tulloss R.E."/>
            <person name="Uehling J."/>
            <person name="Grigoriev I.V."/>
            <person name="Vagvolgyi C."/>
            <person name="Papp T."/>
            <person name="Martin F.M."/>
            <person name="Miettinen O."/>
            <person name="Hibbett D.S."/>
            <person name="Nagy L.G."/>
        </authorList>
    </citation>
    <scope>NUCLEOTIDE SEQUENCE [LARGE SCALE GENOMIC DNA]</scope>
    <source>
        <strain evidence="2 3">CBS 121175</strain>
    </source>
</reference>
<feature type="transmembrane region" description="Helical" evidence="1">
    <location>
        <begin position="135"/>
        <end position="155"/>
    </location>
</feature>
<feature type="transmembrane region" description="Helical" evidence="1">
    <location>
        <begin position="6"/>
        <end position="26"/>
    </location>
</feature>
<proteinExistence type="predicted"/>
<dbReference type="Proteomes" id="UP000307440">
    <property type="component" value="Unassembled WGS sequence"/>
</dbReference>
<dbReference type="STRING" id="230819.A0A5C3KU65"/>
<name>A0A5C3KU65_COPMA</name>
<protein>
    <recommendedName>
        <fullName evidence="4">Integral membrane protein</fullName>
    </recommendedName>
</protein>
<evidence type="ECO:0000313" key="2">
    <source>
        <dbReference type="EMBL" id="TFK23974.1"/>
    </source>
</evidence>
<keyword evidence="3" id="KW-1185">Reference proteome</keyword>
<dbReference type="AlphaFoldDB" id="A0A5C3KU65"/>
<sequence length="260" mass="29162">MRPRVLTWNEALFVTGVAIAEAILYLRIYAISGRNRKFMIYLIVQYIVLHVAIYGVYAKFALHQSFAQSPFPTVIGCLPVPPKIEGVNLNVVLSAMFILILVDEIIIMIMSLAIGLMKYRSLKSPLIKIFYRDGTFYFVMLAGISLGNILFNLVGAPEYRFFIVVFQRVMHSILSCRMLLHMKAYAQGARGASGHNSDVLSAEPGFLQRNKRPPPPGAFNQGIHVYEAYRGTPLTSFTDNIEMSTETGRSKISDIHGHKV</sequence>
<dbReference type="OrthoDB" id="2958007at2759"/>
<feature type="transmembrane region" description="Helical" evidence="1">
    <location>
        <begin position="91"/>
        <end position="114"/>
    </location>
</feature>
<dbReference type="EMBL" id="ML210208">
    <property type="protein sequence ID" value="TFK23974.1"/>
    <property type="molecule type" value="Genomic_DNA"/>
</dbReference>
<keyword evidence="1" id="KW-0812">Transmembrane</keyword>
<evidence type="ECO:0000313" key="3">
    <source>
        <dbReference type="Proteomes" id="UP000307440"/>
    </source>
</evidence>
<feature type="transmembrane region" description="Helical" evidence="1">
    <location>
        <begin position="38"/>
        <end position="57"/>
    </location>
</feature>
<accession>A0A5C3KU65</accession>
<gene>
    <name evidence="2" type="ORF">FA15DRAFT_669939</name>
</gene>
<evidence type="ECO:0000256" key="1">
    <source>
        <dbReference type="SAM" id="Phobius"/>
    </source>
</evidence>
<evidence type="ECO:0008006" key="4">
    <source>
        <dbReference type="Google" id="ProtNLM"/>
    </source>
</evidence>
<keyword evidence="1" id="KW-0472">Membrane</keyword>